<accession>A0ABV6JSI1</accession>
<name>A0ABV6JSI1_9PROT</name>
<dbReference type="Proteomes" id="UP001589865">
    <property type="component" value="Unassembled WGS sequence"/>
</dbReference>
<sequence length="156" mass="16443">MKIGQPAPDAAAIRTAETHQFAVDEATLLSEATQTLQDLGFNVTESSSEFGVVTGRKSRDATEAGQVAGAVLLTVATALLGAPTNVGWDKEQEIRVTIVTLNGGSPAAATARVSFERVVTKSNGLRWHERLTDQAMMQEFFTKLNAGLASAPGART</sequence>
<reference evidence="1 2" key="1">
    <citation type="submission" date="2024-09" db="EMBL/GenBank/DDBJ databases">
        <authorList>
            <person name="Sun Q."/>
            <person name="Mori K."/>
        </authorList>
    </citation>
    <scope>NUCLEOTIDE SEQUENCE [LARGE SCALE GENOMIC DNA]</scope>
    <source>
        <strain evidence="1 2">TBRC 5777</strain>
    </source>
</reference>
<dbReference type="EMBL" id="JBHLUN010000007">
    <property type="protein sequence ID" value="MFC0408679.1"/>
    <property type="molecule type" value="Genomic_DNA"/>
</dbReference>
<keyword evidence="2" id="KW-1185">Reference proteome</keyword>
<comment type="caution">
    <text evidence="1">The sequence shown here is derived from an EMBL/GenBank/DDBJ whole genome shotgun (WGS) entry which is preliminary data.</text>
</comment>
<evidence type="ECO:0000313" key="2">
    <source>
        <dbReference type="Proteomes" id="UP001589865"/>
    </source>
</evidence>
<protein>
    <submittedName>
        <fullName evidence="1">Uncharacterized protein</fullName>
    </submittedName>
</protein>
<proteinExistence type="predicted"/>
<evidence type="ECO:0000313" key="1">
    <source>
        <dbReference type="EMBL" id="MFC0408679.1"/>
    </source>
</evidence>
<dbReference type="RefSeq" id="WP_377044438.1">
    <property type="nucleotide sequence ID" value="NZ_JBHLUN010000007.1"/>
</dbReference>
<organism evidence="1 2">
    <name type="scientific">Roseomonas elaeocarpi</name>
    <dbReference type="NCBI Taxonomy" id="907779"/>
    <lineage>
        <taxon>Bacteria</taxon>
        <taxon>Pseudomonadati</taxon>
        <taxon>Pseudomonadota</taxon>
        <taxon>Alphaproteobacteria</taxon>
        <taxon>Acetobacterales</taxon>
        <taxon>Roseomonadaceae</taxon>
        <taxon>Roseomonas</taxon>
    </lineage>
</organism>
<gene>
    <name evidence="1" type="ORF">ACFFGY_10490</name>
</gene>